<keyword evidence="2" id="KW-1185">Reference proteome</keyword>
<gene>
    <name evidence="1" type="ORF">BYZ73_19885</name>
</gene>
<dbReference type="EMBL" id="MUAV01000042">
    <property type="protein sequence ID" value="RAP39567.1"/>
    <property type="molecule type" value="Genomic_DNA"/>
</dbReference>
<reference evidence="1 2" key="1">
    <citation type="submission" date="2017-01" db="EMBL/GenBank/DDBJ databases">
        <title>Genome sequence of Rhodovulum viride JA756.</title>
        <authorList>
            <person name="Lakshmi K.V."/>
            <person name="Tushar L.D."/>
            <person name="Sasikala C."/>
            <person name="Venkataramana C."/>
        </authorList>
    </citation>
    <scope>NUCLEOTIDE SEQUENCE [LARGE SCALE GENOMIC DNA]</scope>
    <source>
        <strain evidence="1 2">JA756</strain>
    </source>
</reference>
<comment type="caution">
    <text evidence="1">The sequence shown here is derived from an EMBL/GenBank/DDBJ whole genome shotgun (WGS) entry which is preliminary data.</text>
</comment>
<evidence type="ECO:0008006" key="3">
    <source>
        <dbReference type="Google" id="ProtNLM"/>
    </source>
</evidence>
<evidence type="ECO:0000313" key="1">
    <source>
        <dbReference type="EMBL" id="RAP39567.1"/>
    </source>
</evidence>
<dbReference type="Proteomes" id="UP000248659">
    <property type="component" value="Unassembled WGS sequence"/>
</dbReference>
<dbReference type="RefSeq" id="WP_181498127.1">
    <property type="nucleotide sequence ID" value="NZ_MUAV01000042.1"/>
</dbReference>
<accession>A0ABX9DB52</accession>
<name>A0ABX9DB52_9RHOB</name>
<sequence>MEKYLQDLLLASVPFPVAWGTLDSGAGAPYVSMHRLSGRAEWSMDGPGPTRGRIQVDAFGRTFAEAQGAADAVLALLDGHSGGPVQGMFLDAVRDGADGAQGTKTVLLQRISLIFSITYVK</sequence>
<protein>
    <recommendedName>
        <fullName evidence="3">DUF3168 domain-containing protein</fullName>
    </recommendedName>
</protein>
<organism evidence="1 2">
    <name type="scientific">Rhodovulum viride</name>
    <dbReference type="NCBI Taxonomy" id="1231134"/>
    <lineage>
        <taxon>Bacteria</taxon>
        <taxon>Pseudomonadati</taxon>
        <taxon>Pseudomonadota</taxon>
        <taxon>Alphaproteobacteria</taxon>
        <taxon>Rhodobacterales</taxon>
        <taxon>Paracoccaceae</taxon>
        <taxon>Rhodovulum</taxon>
    </lineage>
</organism>
<evidence type="ECO:0000313" key="2">
    <source>
        <dbReference type="Proteomes" id="UP000248659"/>
    </source>
</evidence>
<proteinExistence type="predicted"/>